<comment type="similarity">
    <text evidence="1">Belongs to the UPF0612 family.</text>
</comment>
<name>A0A0C2XAH7_AMAMK</name>
<evidence type="ECO:0000256" key="1">
    <source>
        <dbReference type="ARBA" id="ARBA00005788"/>
    </source>
</evidence>
<gene>
    <name evidence="3" type="ORF">M378DRAFT_154937</name>
</gene>
<dbReference type="HOGENOM" id="CLU_1982411_0_0_1"/>
<feature type="domain" description="Mug135-like C-terminal" evidence="2">
    <location>
        <begin position="29"/>
        <end position="105"/>
    </location>
</feature>
<sequence>MAQAAVPAWFEPTMTTLLAPIRITLAQTRNYQLHDGSFIPFMIVPFNDGSMPTEAPHNLPPLVNVAAIRALTEAQTTAYAVGYALGNVGPAPARRAAIGRAVGCTVTVNI</sequence>
<dbReference type="Proteomes" id="UP000054549">
    <property type="component" value="Unassembled WGS sequence"/>
</dbReference>
<dbReference type="OrthoDB" id="3230244at2759"/>
<reference evidence="3 4" key="1">
    <citation type="submission" date="2014-04" db="EMBL/GenBank/DDBJ databases">
        <title>Evolutionary Origins and Diversification of the Mycorrhizal Mutualists.</title>
        <authorList>
            <consortium name="DOE Joint Genome Institute"/>
            <consortium name="Mycorrhizal Genomics Consortium"/>
            <person name="Kohler A."/>
            <person name="Kuo A."/>
            <person name="Nagy L.G."/>
            <person name="Floudas D."/>
            <person name="Copeland A."/>
            <person name="Barry K.W."/>
            <person name="Cichocki N."/>
            <person name="Veneault-Fourrey C."/>
            <person name="LaButti K."/>
            <person name="Lindquist E.A."/>
            <person name="Lipzen A."/>
            <person name="Lundell T."/>
            <person name="Morin E."/>
            <person name="Murat C."/>
            <person name="Riley R."/>
            <person name="Ohm R."/>
            <person name="Sun H."/>
            <person name="Tunlid A."/>
            <person name="Henrissat B."/>
            <person name="Grigoriev I.V."/>
            <person name="Hibbett D.S."/>
            <person name="Martin F."/>
        </authorList>
    </citation>
    <scope>NUCLEOTIDE SEQUENCE [LARGE SCALE GENOMIC DNA]</scope>
    <source>
        <strain evidence="3 4">Koide BX008</strain>
    </source>
</reference>
<dbReference type="Pfam" id="PF08593">
    <property type="entry name" value="Mug135_C"/>
    <property type="match status" value="1"/>
</dbReference>
<protein>
    <recommendedName>
        <fullName evidence="2">Mug135-like C-terminal domain-containing protein</fullName>
    </recommendedName>
</protein>
<dbReference type="InterPro" id="IPR013902">
    <property type="entry name" value="Mug135-like_C"/>
</dbReference>
<dbReference type="EMBL" id="KN818222">
    <property type="protein sequence ID" value="KIL71392.1"/>
    <property type="molecule type" value="Genomic_DNA"/>
</dbReference>
<proteinExistence type="inferred from homology"/>
<evidence type="ECO:0000313" key="3">
    <source>
        <dbReference type="EMBL" id="KIL71392.1"/>
    </source>
</evidence>
<keyword evidence="4" id="KW-1185">Reference proteome</keyword>
<accession>A0A0C2XAH7</accession>
<dbReference type="InParanoid" id="A0A0C2XAH7"/>
<evidence type="ECO:0000259" key="2">
    <source>
        <dbReference type="Pfam" id="PF08593"/>
    </source>
</evidence>
<evidence type="ECO:0000313" key="4">
    <source>
        <dbReference type="Proteomes" id="UP000054549"/>
    </source>
</evidence>
<dbReference type="AlphaFoldDB" id="A0A0C2XAH7"/>
<organism evidence="3 4">
    <name type="scientific">Amanita muscaria (strain Koide BX008)</name>
    <dbReference type="NCBI Taxonomy" id="946122"/>
    <lineage>
        <taxon>Eukaryota</taxon>
        <taxon>Fungi</taxon>
        <taxon>Dikarya</taxon>
        <taxon>Basidiomycota</taxon>
        <taxon>Agaricomycotina</taxon>
        <taxon>Agaricomycetes</taxon>
        <taxon>Agaricomycetidae</taxon>
        <taxon>Agaricales</taxon>
        <taxon>Pluteineae</taxon>
        <taxon>Amanitaceae</taxon>
        <taxon>Amanita</taxon>
    </lineage>
</organism>